<keyword evidence="1" id="KW-0812">Transmembrane</keyword>
<evidence type="ECO:0000313" key="2">
    <source>
        <dbReference type="EMBL" id="KAL2482550.1"/>
    </source>
</evidence>
<dbReference type="EMBL" id="JBFOLJ010000013">
    <property type="protein sequence ID" value="KAL2482550.1"/>
    <property type="molecule type" value="Genomic_DNA"/>
</dbReference>
<accession>A0ABD1R290</accession>
<evidence type="ECO:0000256" key="1">
    <source>
        <dbReference type="SAM" id="Phobius"/>
    </source>
</evidence>
<gene>
    <name evidence="2" type="ORF">Fot_43994</name>
</gene>
<proteinExistence type="predicted"/>
<keyword evidence="1" id="KW-1133">Transmembrane helix</keyword>
<sequence length="124" mass="13740">MNPERSRTTKATTCLLFFSIFFYLVSSVDTTIYSSGYYVSILPIIAAFLLAGLIIFAVLTTIMTWITVLVLLAFAGKRRRVLVKEGRRITLDVAMYLAQVVLKERSIVAVACATVFSLMAMTIG</sequence>
<organism evidence="2 3">
    <name type="scientific">Forsythia ovata</name>
    <dbReference type="NCBI Taxonomy" id="205694"/>
    <lineage>
        <taxon>Eukaryota</taxon>
        <taxon>Viridiplantae</taxon>
        <taxon>Streptophyta</taxon>
        <taxon>Embryophyta</taxon>
        <taxon>Tracheophyta</taxon>
        <taxon>Spermatophyta</taxon>
        <taxon>Magnoliopsida</taxon>
        <taxon>eudicotyledons</taxon>
        <taxon>Gunneridae</taxon>
        <taxon>Pentapetalae</taxon>
        <taxon>asterids</taxon>
        <taxon>lamiids</taxon>
        <taxon>Lamiales</taxon>
        <taxon>Oleaceae</taxon>
        <taxon>Forsythieae</taxon>
        <taxon>Forsythia</taxon>
    </lineage>
</organism>
<name>A0ABD1R290_9LAMI</name>
<feature type="transmembrane region" description="Helical" evidence="1">
    <location>
        <begin position="106"/>
        <end position="123"/>
    </location>
</feature>
<keyword evidence="3" id="KW-1185">Reference proteome</keyword>
<dbReference type="AlphaFoldDB" id="A0ABD1R290"/>
<feature type="transmembrane region" description="Helical" evidence="1">
    <location>
        <begin position="43"/>
        <end position="74"/>
    </location>
</feature>
<dbReference type="Proteomes" id="UP001604277">
    <property type="component" value="Unassembled WGS sequence"/>
</dbReference>
<evidence type="ECO:0000313" key="3">
    <source>
        <dbReference type="Proteomes" id="UP001604277"/>
    </source>
</evidence>
<keyword evidence="1" id="KW-0472">Membrane</keyword>
<reference evidence="3" key="1">
    <citation type="submission" date="2024-07" db="EMBL/GenBank/DDBJ databases">
        <title>Two chromosome-level genome assemblies of Korean endemic species Abeliophyllum distichum and Forsythia ovata (Oleaceae).</title>
        <authorList>
            <person name="Jang H."/>
        </authorList>
    </citation>
    <scope>NUCLEOTIDE SEQUENCE [LARGE SCALE GENOMIC DNA]</scope>
</reference>
<protein>
    <submittedName>
        <fullName evidence="2">Uncharacterized protein</fullName>
    </submittedName>
</protein>
<dbReference type="PANTHER" id="PTHR34656:SF2">
    <property type="entry name" value="TRANSMEMBRANE PROTEIN"/>
    <property type="match status" value="1"/>
</dbReference>
<dbReference type="PANTHER" id="PTHR34656">
    <property type="entry name" value="PYRROLINE-5-CARBOXYLATE REDUCTASE"/>
    <property type="match status" value="1"/>
</dbReference>
<comment type="caution">
    <text evidence="2">The sequence shown here is derived from an EMBL/GenBank/DDBJ whole genome shotgun (WGS) entry which is preliminary data.</text>
</comment>